<reference evidence="1 2" key="1">
    <citation type="journal article" date="2016" name="Genome Announc.">
        <title>Genome Sequence of Madurella mycetomatis mm55, Isolated from a Human Mycetoma Case in Sudan.</title>
        <authorList>
            <person name="Smit S."/>
            <person name="Derks M.F."/>
            <person name="Bervoets S."/>
            <person name="Fahal A."/>
            <person name="van Leeuwen W."/>
            <person name="van Belkum A."/>
            <person name="van de Sande W.W."/>
        </authorList>
    </citation>
    <scope>NUCLEOTIDE SEQUENCE [LARGE SCALE GENOMIC DNA]</scope>
    <source>
        <strain evidence="2">mm55</strain>
    </source>
</reference>
<proteinExistence type="predicted"/>
<comment type="caution">
    <text evidence="1">The sequence shown here is derived from an EMBL/GenBank/DDBJ whole genome shotgun (WGS) entry which is preliminary data.</text>
</comment>
<dbReference type="Proteomes" id="UP000078237">
    <property type="component" value="Unassembled WGS sequence"/>
</dbReference>
<dbReference type="EMBL" id="LCTW02000176">
    <property type="protein sequence ID" value="KXX77134.1"/>
    <property type="molecule type" value="Genomic_DNA"/>
</dbReference>
<gene>
    <name evidence="1" type="ORF">MMYC01_205246</name>
</gene>
<evidence type="ECO:0000313" key="1">
    <source>
        <dbReference type="EMBL" id="KXX77134.1"/>
    </source>
</evidence>
<dbReference type="STRING" id="100816.A0A175W2C7"/>
<dbReference type="VEuPathDB" id="FungiDB:MMYC01_205246"/>
<evidence type="ECO:0000313" key="2">
    <source>
        <dbReference type="Proteomes" id="UP000078237"/>
    </source>
</evidence>
<name>A0A175W2C7_9PEZI</name>
<accession>A0A175W2C7</accession>
<keyword evidence="2" id="KW-1185">Reference proteome</keyword>
<organism evidence="1 2">
    <name type="scientific">Madurella mycetomatis</name>
    <dbReference type="NCBI Taxonomy" id="100816"/>
    <lineage>
        <taxon>Eukaryota</taxon>
        <taxon>Fungi</taxon>
        <taxon>Dikarya</taxon>
        <taxon>Ascomycota</taxon>
        <taxon>Pezizomycotina</taxon>
        <taxon>Sordariomycetes</taxon>
        <taxon>Sordariomycetidae</taxon>
        <taxon>Sordariales</taxon>
        <taxon>Sordariales incertae sedis</taxon>
        <taxon>Madurella</taxon>
    </lineage>
</organism>
<sequence length="199" mass="21636">MTTAQAIETVGASRGAYPQPLNAKDATLDNCPLDYYSTSRSCCPSAYTPWTDLLGGRRLCIGTITVRTTPPPIVGNTSTAGIVKPTQVVTGVVFAMQYAVQEPQGILTPEQSLASLSEDARKTLVSKDELYVDFYKADAKGTRLDSGTPPPLYREQNSEFDQAELYSLKPSKEAPLEAPVDLRISDSPTWLLTVTRLFV</sequence>
<protein>
    <submittedName>
        <fullName evidence="1">Uncharacterized protein</fullName>
    </submittedName>
</protein>
<dbReference type="AlphaFoldDB" id="A0A175W2C7"/>